<keyword evidence="2" id="KW-0812">Transmembrane</keyword>
<dbReference type="SUPFAM" id="SSF46565">
    <property type="entry name" value="Chaperone J-domain"/>
    <property type="match status" value="1"/>
</dbReference>
<evidence type="ECO:0000259" key="3">
    <source>
        <dbReference type="PROSITE" id="PS50076"/>
    </source>
</evidence>
<reference evidence="4 5" key="1">
    <citation type="submission" date="2019-09" db="EMBL/GenBank/DDBJ databases">
        <authorList>
            <person name="Chen X.-Y."/>
        </authorList>
    </citation>
    <scope>NUCLEOTIDE SEQUENCE [LARGE SCALE GENOMIC DNA]</scope>
    <source>
        <strain evidence="4 5">NY5</strain>
    </source>
</reference>
<dbReference type="Pfam" id="PF00226">
    <property type="entry name" value="DnaJ"/>
    <property type="match status" value="1"/>
</dbReference>
<keyword evidence="5" id="KW-1185">Reference proteome</keyword>
<sequence>MQPVPEPLFLALDFYHDPRRFEQLRQPYGPLPPGMGELLAAPGGCLSDEQVEATANVLGDTPENCREAVLFFIKQVLFEVPGDHYRVLGVNRDAEPAQIKEHYFHLMRLFHPDRDTEGDGWDDVYAPRINEAYNVLRNAGKRAAYDAQLAPPAPPEQQPVGAATAAIKATQEPAPLTKPVPAATAAMHSPPTPAPTTTALWRKPWLYAALVVFLVGLLFVVLFQSSQAPRLTVAAVATADGPDTGGGEQEAGEELAVAAAAAETGLDAAPTGSSGTVYGSPESDAEIEARVQARVAQATRAVLGAPRQIAAVAAPTETVADAVLEPDAEPDPVGAATAAKNSAQEIAVDVGQGQIAAVAAPTEAAPTGVAEVAPAPAAVPQPDAAPDPVGAATAAKNPAQKIAAVDAQDQIAAVAAPTVAAPTVAAPTGVAEAAPEPAAAPQPDAAPDPVGAATAAIEPAAAPAPITDAELEDLLLAFTYHYEFRDAAAFAALFAPDARTTDASGRTNIRDLYAGFFADNEVQGVRFSKVRWRSGELLRSGSARVRITTAPIAGGDASTVEAQIHFDVGRADSGDLLITRMTY</sequence>
<keyword evidence="2" id="KW-1133">Transmembrane helix</keyword>
<dbReference type="InterPro" id="IPR001623">
    <property type="entry name" value="DnaJ_domain"/>
</dbReference>
<accession>A0A5B0WQQ1</accession>
<dbReference type="Gene3D" id="1.10.287.110">
    <property type="entry name" value="DnaJ domain"/>
    <property type="match status" value="1"/>
</dbReference>
<organism evidence="4 5">
    <name type="scientific">Pseudohalioglobus sediminis</name>
    <dbReference type="NCBI Taxonomy" id="2606449"/>
    <lineage>
        <taxon>Bacteria</taxon>
        <taxon>Pseudomonadati</taxon>
        <taxon>Pseudomonadota</taxon>
        <taxon>Gammaproteobacteria</taxon>
        <taxon>Cellvibrionales</taxon>
        <taxon>Halieaceae</taxon>
        <taxon>Pseudohalioglobus</taxon>
    </lineage>
</organism>
<dbReference type="Gene3D" id="3.10.450.50">
    <property type="match status" value="1"/>
</dbReference>
<name>A0A5B0WQQ1_9GAMM</name>
<protein>
    <submittedName>
        <fullName evidence="4">J domain-containing protein</fullName>
    </submittedName>
</protein>
<dbReference type="PRINTS" id="PR00625">
    <property type="entry name" value="JDOMAIN"/>
</dbReference>
<keyword evidence="2" id="KW-0472">Membrane</keyword>
<dbReference type="AlphaFoldDB" id="A0A5B0WQQ1"/>
<dbReference type="RefSeq" id="WP_149612680.1">
    <property type="nucleotide sequence ID" value="NZ_VTUX01000009.1"/>
</dbReference>
<feature type="transmembrane region" description="Helical" evidence="2">
    <location>
        <begin position="205"/>
        <end position="223"/>
    </location>
</feature>
<dbReference type="PANTHER" id="PTHR44825:SF1">
    <property type="entry name" value="DNAJ HOMOLOG SUBFAMILY C MEMBER 4"/>
    <property type="match status" value="1"/>
</dbReference>
<dbReference type="EMBL" id="VTUX01000009">
    <property type="protein sequence ID" value="KAA1188917.1"/>
    <property type="molecule type" value="Genomic_DNA"/>
</dbReference>
<evidence type="ECO:0000313" key="5">
    <source>
        <dbReference type="Proteomes" id="UP000323708"/>
    </source>
</evidence>
<dbReference type="PANTHER" id="PTHR44825">
    <property type="match status" value="1"/>
</dbReference>
<dbReference type="Proteomes" id="UP000323708">
    <property type="component" value="Unassembled WGS sequence"/>
</dbReference>
<dbReference type="CDD" id="cd06257">
    <property type="entry name" value="DnaJ"/>
    <property type="match status" value="1"/>
</dbReference>
<proteinExistence type="predicted"/>
<dbReference type="PROSITE" id="PS50076">
    <property type="entry name" value="DNAJ_2"/>
    <property type="match status" value="1"/>
</dbReference>
<evidence type="ECO:0000256" key="1">
    <source>
        <dbReference type="ARBA" id="ARBA00023186"/>
    </source>
</evidence>
<evidence type="ECO:0000256" key="2">
    <source>
        <dbReference type="SAM" id="Phobius"/>
    </source>
</evidence>
<dbReference type="InterPro" id="IPR032710">
    <property type="entry name" value="NTF2-like_dom_sf"/>
</dbReference>
<dbReference type="InterPro" id="IPR036869">
    <property type="entry name" value="J_dom_sf"/>
</dbReference>
<keyword evidence="1" id="KW-0143">Chaperone</keyword>
<gene>
    <name evidence="4" type="ORF">F0M18_17085</name>
</gene>
<evidence type="ECO:0000313" key="4">
    <source>
        <dbReference type="EMBL" id="KAA1188917.1"/>
    </source>
</evidence>
<comment type="caution">
    <text evidence="4">The sequence shown here is derived from an EMBL/GenBank/DDBJ whole genome shotgun (WGS) entry which is preliminary data.</text>
</comment>
<dbReference type="SMART" id="SM00271">
    <property type="entry name" value="DnaJ"/>
    <property type="match status" value="1"/>
</dbReference>
<dbReference type="SUPFAM" id="SSF54427">
    <property type="entry name" value="NTF2-like"/>
    <property type="match status" value="1"/>
</dbReference>
<dbReference type="InterPro" id="IPR052763">
    <property type="entry name" value="DnaJ_C4"/>
</dbReference>
<feature type="domain" description="J" evidence="3">
    <location>
        <begin position="83"/>
        <end position="149"/>
    </location>
</feature>